<dbReference type="EMBL" id="CDNC01000046">
    <property type="protein sequence ID" value="CEM62900.1"/>
    <property type="molecule type" value="Genomic_DNA"/>
</dbReference>
<name>A0A0B7H0W3_TREPH</name>
<accession>A0A0B7H0W3</accession>
<proteinExistence type="predicted"/>
<reference evidence="2" key="1">
    <citation type="submission" date="2015-01" db="EMBL/GenBank/DDBJ databases">
        <authorList>
            <person name="Manzoor Shahid"/>
            <person name="Zubair Saima"/>
        </authorList>
    </citation>
    <scope>NUCLEOTIDE SEQUENCE [LARGE SCALE GENOMIC DNA]</scope>
    <source>
        <strain evidence="2">V1</strain>
    </source>
</reference>
<organism evidence="1 2">
    <name type="scientific">Treponema phagedenis</name>
    <dbReference type="NCBI Taxonomy" id="162"/>
    <lineage>
        <taxon>Bacteria</taxon>
        <taxon>Pseudomonadati</taxon>
        <taxon>Spirochaetota</taxon>
        <taxon>Spirochaetia</taxon>
        <taxon>Spirochaetales</taxon>
        <taxon>Treponemataceae</taxon>
        <taxon>Treponema</taxon>
    </lineage>
</organism>
<keyword evidence="2" id="KW-1185">Reference proteome</keyword>
<dbReference type="AlphaFoldDB" id="A0A0B7H0W3"/>
<evidence type="ECO:0000313" key="1">
    <source>
        <dbReference type="EMBL" id="CEM62900.1"/>
    </source>
</evidence>
<dbReference type="Proteomes" id="UP000042527">
    <property type="component" value="Unassembled WGS sequence"/>
</dbReference>
<sequence length="49" mass="5658">MKKIKIKQPTIFAIDYLGESVRYFGIFVEIYLRMKPGHSHKQGLAAVSF</sequence>
<gene>
    <name evidence="1" type="ORF">TPHV1_500008</name>
</gene>
<protein>
    <submittedName>
        <fullName evidence="1">Uncharacterized protein</fullName>
    </submittedName>
</protein>
<evidence type="ECO:0000313" key="2">
    <source>
        <dbReference type="Proteomes" id="UP000042527"/>
    </source>
</evidence>